<dbReference type="Pfam" id="PF03403">
    <property type="entry name" value="PAF-AH_p_II"/>
    <property type="match status" value="1"/>
</dbReference>
<evidence type="ECO:0000313" key="2">
    <source>
        <dbReference type="Proteomes" id="UP000225833"/>
    </source>
</evidence>
<evidence type="ECO:0000313" key="1">
    <source>
        <dbReference type="EMBL" id="PHM27304.1"/>
    </source>
</evidence>
<dbReference type="SUPFAM" id="SSF53474">
    <property type="entry name" value="alpha/beta-Hydrolases"/>
    <property type="match status" value="1"/>
</dbReference>
<dbReference type="AlphaFoldDB" id="A0A2D0IZD3"/>
<comment type="caution">
    <text evidence="1">The sequence shown here is derived from an EMBL/GenBank/DDBJ whole genome shotgun (WGS) entry which is preliminary data.</text>
</comment>
<sequence>MTKHLSFFIFLLFSFSIQTYASGNIGFREILLDQESKRPLHIVIWYPTNDVGNYVIVGENPAYYGTSILKEATPLSEKYPLVVLSHGYRGSWRNLNWLAGELVKKGFVVAAPTHPETTTQDKSPLFTTQLWERPQDLSRVIDFILDESDFTE</sequence>
<gene>
    <name evidence="1" type="ORF">Xbud_02384</name>
</gene>
<dbReference type="InterPro" id="IPR029058">
    <property type="entry name" value="AB_hydrolase_fold"/>
</dbReference>
<protein>
    <submittedName>
        <fullName evidence="1">Lipoprotein signal peptide</fullName>
    </submittedName>
</protein>
<name>A0A2D0IZD3_XENBU</name>
<reference evidence="1 2" key="1">
    <citation type="journal article" date="2017" name="Nat. Microbiol.">
        <title>Natural product diversity associated with the nematode symbionts Photorhabdus and Xenorhabdus.</title>
        <authorList>
            <person name="Tobias N.J."/>
            <person name="Wolff H."/>
            <person name="Djahanschiri B."/>
            <person name="Grundmann F."/>
            <person name="Kronenwerth M."/>
            <person name="Shi Y.M."/>
            <person name="Simonyi S."/>
            <person name="Grun P."/>
            <person name="Shapiro-Ilan D."/>
            <person name="Pidot S.J."/>
            <person name="Stinear T.P."/>
            <person name="Ebersberger I."/>
            <person name="Bode H.B."/>
        </authorList>
    </citation>
    <scope>NUCLEOTIDE SEQUENCE [LARGE SCALE GENOMIC DNA]</scope>
    <source>
        <strain evidence="1 2">DSM 16342</strain>
    </source>
</reference>
<organism evidence="1 2">
    <name type="scientific">Xenorhabdus budapestensis</name>
    <dbReference type="NCBI Taxonomy" id="290110"/>
    <lineage>
        <taxon>Bacteria</taxon>
        <taxon>Pseudomonadati</taxon>
        <taxon>Pseudomonadota</taxon>
        <taxon>Gammaproteobacteria</taxon>
        <taxon>Enterobacterales</taxon>
        <taxon>Morganellaceae</taxon>
        <taxon>Xenorhabdus</taxon>
    </lineage>
</organism>
<dbReference type="Gene3D" id="3.40.50.1820">
    <property type="entry name" value="alpha/beta hydrolase"/>
    <property type="match status" value="1"/>
</dbReference>
<dbReference type="Proteomes" id="UP000225833">
    <property type="component" value="Unassembled WGS sequence"/>
</dbReference>
<dbReference type="RefSeq" id="WP_211283523.1">
    <property type="nucleotide sequence ID" value="NZ_CAWNNJ010000024.1"/>
</dbReference>
<keyword evidence="1" id="KW-0449">Lipoprotein</keyword>
<accession>A0A2D0IZD3</accession>
<proteinExistence type="predicted"/>
<dbReference type="EMBL" id="NIBS01000012">
    <property type="protein sequence ID" value="PHM27304.1"/>
    <property type="molecule type" value="Genomic_DNA"/>
</dbReference>